<evidence type="ECO:0000313" key="1">
    <source>
        <dbReference type="EMBL" id="OIN11067.1"/>
    </source>
</evidence>
<protein>
    <submittedName>
        <fullName evidence="2">Enamine deaminase RidA, house cleaning of reactive enamine intermediates, YjgF/YER057c/UK114 family</fullName>
    </submittedName>
</protein>
<evidence type="ECO:0000313" key="2">
    <source>
        <dbReference type="EMBL" id="SDP90250.1"/>
    </source>
</evidence>
<dbReference type="InterPro" id="IPR035959">
    <property type="entry name" value="RutC-like_sf"/>
</dbReference>
<dbReference type="PANTHER" id="PTHR43857:SF1">
    <property type="entry name" value="YJGH FAMILY PROTEIN"/>
    <property type="match status" value="1"/>
</dbReference>
<dbReference type="CDD" id="cd06154">
    <property type="entry name" value="YjgF_YER057c_UK114_like_6"/>
    <property type="match status" value="1"/>
</dbReference>
<dbReference type="RefSeq" id="WP_028619715.1">
    <property type="nucleotide sequence ID" value="NZ_CP089519.1"/>
</dbReference>
<sequence>MRERYSSGSSWEEVFGFSRAVQVDDTLYISKTGALGPDGIIVASNVAEQTRVILEKISRILQDAGFALTDVVQSRMYLTQLTEWRQAAEVHGAFFRDIRPAFTLLHVLPFAEPQMLVGIEVVAQRNR</sequence>
<organism evidence="1 3">
    <name type="scientific">Pseudomonas extremorientalis</name>
    <dbReference type="NCBI Taxonomy" id="169669"/>
    <lineage>
        <taxon>Bacteria</taxon>
        <taxon>Pseudomonadati</taxon>
        <taxon>Pseudomonadota</taxon>
        <taxon>Gammaproteobacteria</taxon>
        <taxon>Pseudomonadales</taxon>
        <taxon>Pseudomonadaceae</taxon>
        <taxon>Pseudomonas</taxon>
    </lineage>
</organism>
<name>A0A1H0WHP3_9PSED</name>
<keyword evidence="4" id="KW-1185">Reference proteome</keyword>
<dbReference type="Proteomes" id="UP000182654">
    <property type="component" value="Chromosome I"/>
</dbReference>
<evidence type="ECO:0000313" key="4">
    <source>
        <dbReference type="Proteomes" id="UP000182654"/>
    </source>
</evidence>
<dbReference type="Pfam" id="PF01042">
    <property type="entry name" value="Ribonuc_L-PSP"/>
    <property type="match status" value="1"/>
</dbReference>
<accession>A0A1H0WHP3</accession>
<dbReference type="EMBL" id="LT629708">
    <property type="protein sequence ID" value="SDP90250.1"/>
    <property type="molecule type" value="Genomic_DNA"/>
</dbReference>
<dbReference type="SUPFAM" id="SSF55298">
    <property type="entry name" value="YjgF-like"/>
    <property type="match status" value="1"/>
</dbReference>
<dbReference type="PANTHER" id="PTHR43857">
    <property type="entry name" value="BLR7761 PROTEIN"/>
    <property type="match status" value="1"/>
</dbReference>
<reference evidence="2 4" key="2">
    <citation type="submission" date="2016-10" db="EMBL/GenBank/DDBJ databases">
        <authorList>
            <person name="Varghese N."/>
            <person name="Submissions S."/>
        </authorList>
    </citation>
    <scope>NUCLEOTIDE SEQUENCE [LARGE SCALE GENOMIC DNA]</scope>
    <source>
        <strain evidence="2 4">BS2774</strain>
    </source>
</reference>
<gene>
    <name evidence="1" type="ORF">BFN10_07270</name>
    <name evidence="2" type="ORF">SAMN04490184_5731</name>
</gene>
<dbReference type="GeneID" id="88824571"/>
<dbReference type="Gene3D" id="3.30.1330.40">
    <property type="entry name" value="RutC-like"/>
    <property type="match status" value="1"/>
</dbReference>
<proteinExistence type="predicted"/>
<dbReference type="AlphaFoldDB" id="A0A1H0WHP3"/>
<dbReference type="Proteomes" id="UP000181686">
    <property type="component" value="Unassembled WGS sequence"/>
</dbReference>
<dbReference type="EMBL" id="MDGK01000016">
    <property type="protein sequence ID" value="OIN11067.1"/>
    <property type="molecule type" value="Genomic_DNA"/>
</dbReference>
<evidence type="ECO:0000313" key="3">
    <source>
        <dbReference type="Proteomes" id="UP000181686"/>
    </source>
</evidence>
<reference evidence="1 3" key="1">
    <citation type="submission" date="2016-08" db="EMBL/GenBank/DDBJ databases">
        <title>Draft genome sequence of the type strain of Pseudomonas extremorientalis LMG 19695T isolated from drinking water reservoir.</title>
        <authorList>
            <person name="Tambong J.T."/>
        </authorList>
    </citation>
    <scope>NUCLEOTIDE SEQUENCE [LARGE SCALE GENOMIC DNA]</scope>
    <source>
        <strain evidence="1 3">LMG 19695</strain>
    </source>
</reference>
<dbReference type="InterPro" id="IPR006175">
    <property type="entry name" value="YjgF/YER057c/UK114"/>
</dbReference>